<evidence type="ECO:0000256" key="1">
    <source>
        <dbReference type="SAM" id="MobiDB-lite"/>
    </source>
</evidence>
<evidence type="ECO:0000313" key="3">
    <source>
        <dbReference type="Proteomes" id="UP001183226"/>
    </source>
</evidence>
<protein>
    <submittedName>
        <fullName evidence="2">Uncharacterized protein</fullName>
    </submittedName>
</protein>
<organism evidence="2 3">
    <name type="scientific">Streptomonospora wellingtoniae</name>
    <dbReference type="NCBI Taxonomy" id="3075544"/>
    <lineage>
        <taxon>Bacteria</taxon>
        <taxon>Bacillati</taxon>
        <taxon>Actinomycetota</taxon>
        <taxon>Actinomycetes</taxon>
        <taxon>Streptosporangiales</taxon>
        <taxon>Nocardiopsidaceae</taxon>
        <taxon>Streptomonospora</taxon>
    </lineage>
</organism>
<reference evidence="3" key="1">
    <citation type="submission" date="2023-07" db="EMBL/GenBank/DDBJ databases">
        <title>30 novel species of actinomycetes from the DSMZ collection.</title>
        <authorList>
            <person name="Nouioui I."/>
        </authorList>
    </citation>
    <scope>NUCLEOTIDE SEQUENCE [LARGE SCALE GENOMIC DNA]</scope>
    <source>
        <strain evidence="3">DSM 45055</strain>
    </source>
</reference>
<keyword evidence="3" id="KW-1185">Reference proteome</keyword>
<feature type="region of interest" description="Disordered" evidence="1">
    <location>
        <begin position="1"/>
        <end position="21"/>
    </location>
</feature>
<sequence length="110" mass="11801">MPTTITHRHQPPTQSNTSRPHHLSRLATAIRAYGGTAVVALSHTAHPVLYVRHQDRTIPVVLVQDIRGGWSFVWGRTGWADSSQTEALAAYLAGAGAPAPRPPPPPPPPP</sequence>
<proteinExistence type="predicted"/>
<gene>
    <name evidence="2" type="ORF">RM446_23010</name>
</gene>
<feature type="non-terminal residue" evidence="2">
    <location>
        <position position="110"/>
    </location>
</feature>
<dbReference type="EMBL" id="JAVREK010000033">
    <property type="protein sequence ID" value="MDT0305002.1"/>
    <property type="molecule type" value="Genomic_DNA"/>
</dbReference>
<dbReference type="RefSeq" id="WP_311547517.1">
    <property type="nucleotide sequence ID" value="NZ_JAVREK010000033.1"/>
</dbReference>
<evidence type="ECO:0000313" key="2">
    <source>
        <dbReference type="EMBL" id="MDT0305002.1"/>
    </source>
</evidence>
<dbReference type="Proteomes" id="UP001183226">
    <property type="component" value="Unassembled WGS sequence"/>
</dbReference>
<feature type="compositionally biased region" description="Basic residues" evidence="1">
    <location>
        <begin position="1"/>
        <end position="10"/>
    </location>
</feature>
<accession>A0ABU2L0T9</accession>
<comment type="caution">
    <text evidence="2">The sequence shown here is derived from an EMBL/GenBank/DDBJ whole genome shotgun (WGS) entry which is preliminary data.</text>
</comment>
<name>A0ABU2L0T9_9ACTN</name>